<protein>
    <submittedName>
        <fullName evidence="2">Uncharacterized protein</fullName>
    </submittedName>
</protein>
<evidence type="ECO:0000256" key="1">
    <source>
        <dbReference type="SAM" id="SignalP"/>
    </source>
</evidence>
<dbReference type="EMBL" id="JAPFFK010000007">
    <property type="protein sequence ID" value="KAJ6753293.1"/>
    <property type="molecule type" value="Genomic_DNA"/>
</dbReference>
<dbReference type="Proteomes" id="UP001151532">
    <property type="component" value="Chromosome 16"/>
</dbReference>
<name>A0A9Q0VT97_SALPP</name>
<reference evidence="2" key="2">
    <citation type="journal article" date="2023" name="Int. J. Mol. Sci.">
        <title>De Novo Assembly and Annotation of 11 Diverse Shrub Willow (Salix) Genomes Reveals Novel Gene Organization in Sex-Linked Regions.</title>
        <authorList>
            <person name="Hyden B."/>
            <person name="Feng K."/>
            <person name="Yates T.B."/>
            <person name="Jawdy S."/>
            <person name="Cereghino C."/>
            <person name="Smart L.B."/>
            <person name="Muchero W."/>
        </authorList>
    </citation>
    <scope>NUCLEOTIDE SEQUENCE</scope>
    <source>
        <tissue evidence="2">Shoot tip</tissue>
    </source>
</reference>
<comment type="caution">
    <text evidence="2">The sequence shown here is derived from an EMBL/GenBank/DDBJ whole genome shotgun (WGS) entry which is preliminary data.</text>
</comment>
<feature type="signal peptide" evidence="1">
    <location>
        <begin position="1"/>
        <end position="31"/>
    </location>
</feature>
<evidence type="ECO:0000313" key="2">
    <source>
        <dbReference type="EMBL" id="KAJ6753293.1"/>
    </source>
</evidence>
<keyword evidence="3" id="KW-1185">Reference proteome</keyword>
<evidence type="ECO:0000313" key="3">
    <source>
        <dbReference type="Proteomes" id="UP001151532"/>
    </source>
</evidence>
<keyword evidence="1" id="KW-0732">Signal</keyword>
<organism evidence="2 3">
    <name type="scientific">Salix purpurea</name>
    <name type="common">Purple osier willow</name>
    <dbReference type="NCBI Taxonomy" id="77065"/>
    <lineage>
        <taxon>Eukaryota</taxon>
        <taxon>Viridiplantae</taxon>
        <taxon>Streptophyta</taxon>
        <taxon>Embryophyta</taxon>
        <taxon>Tracheophyta</taxon>
        <taxon>Spermatophyta</taxon>
        <taxon>Magnoliopsida</taxon>
        <taxon>eudicotyledons</taxon>
        <taxon>Gunneridae</taxon>
        <taxon>Pentapetalae</taxon>
        <taxon>rosids</taxon>
        <taxon>fabids</taxon>
        <taxon>Malpighiales</taxon>
        <taxon>Salicaceae</taxon>
        <taxon>Saliceae</taxon>
        <taxon>Salix</taxon>
    </lineage>
</organism>
<proteinExistence type="predicted"/>
<reference evidence="2" key="1">
    <citation type="submission" date="2022-11" db="EMBL/GenBank/DDBJ databases">
        <authorList>
            <person name="Hyden B.L."/>
            <person name="Feng K."/>
            <person name="Yates T."/>
            <person name="Jawdy S."/>
            <person name="Smart L.B."/>
            <person name="Muchero W."/>
        </authorList>
    </citation>
    <scope>NUCLEOTIDE SEQUENCE</scope>
    <source>
        <tissue evidence="2">Shoot tip</tissue>
    </source>
</reference>
<sequence>MAINFCGNHVCQLCLYWICTWFCTNNRYAQSNYVQDQVTLNLNYVQDQVTLNLCLVLYQKNLSCD</sequence>
<feature type="chain" id="PRO_5040142916" evidence="1">
    <location>
        <begin position="32"/>
        <end position="65"/>
    </location>
</feature>
<accession>A0A9Q0VT97</accession>
<dbReference type="AlphaFoldDB" id="A0A9Q0VT97"/>
<gene>
    <name evidence="2" type="ORF">OIU79_026178</name>
</gene>